<dbReference type="EMBL" id="BOML01000019">
    <property type="protein sequence ID" value="GIE00776.1"/>
    <property type="molecule type" value="Genomic_DNA"/>
</dbReference>
<proteinExistence type="predicted"/>
<reference evidence="4 5" key="1">
    <citation type="submission" date="2021-01" db="EMBL/GenBank/DDBJ databases">
        <title>Whole genome shotgun sequence of Actinoplanes durhamensis NBRC 14914.</title>
        <authorList>
            <person name="Komaki H."/>
            <person name="Tamura T."/>
        </authorList>
    </citation>
    <scope>NUCLEOTIDE SEQUENCE [LARGE SCALE GENOMIC DNA]</scope>
    <source>
        <strain evidence="4 5">NBRC 14914</strain>
    </source>
</reference>
<feature type="chain" id="PRO_5046418393" description="DUF732 domain-containing protein" evidence="2">
    <location>
        <begin position="19"/>
        <end position="143"/>
    </location>
</feature>
<feature type="domain" description="DUF732" evidence="3">
    <location>
        <begin position="87"/>
        <end position="137"/>
    </location>
</feature>
<comment type="caution">
    <text evidence="4">The sequence shown here is derived from an EMBL/GenBank/DDBJ whole genome shotgun (WGS) entry which is preliminary data.</text>
</comment>
<gene>
    <name evidence="4" type="ORF">Adu01nite_21260</name>
</gene>
<evidence type="ECO:0000313" key="4">
    <source>
        <dbReference type="EMBL" id="GIE00776.1"/>
    </source>
</evidence>
<protein>
    <recommendedName>
        <fullName evidence="3">DUF732 domain-containing protein</fullName>
    </recommendedName>
</protein>
<sequence length="143" mass="14443">MRRALVTLGFIAALAGCADEPAAAPPERAAASVPSVTSTESLSVTSSRPPQAKRTAEPAGAGSGSPGLDRFVAAVQKQLPEVALDRRDEEVEQLGQQACDALAAGRKATAVAGELSEQGVTSTDAGKLVALAGSTMCESRPKV</sequence>
<name>A0ABQ3YT71_9ACTN</name>
<evidence type="ECO:0000313" key="5">
    <source>
        <dbReference type="Proteomes" id="UP000637628"/>
    </source>
</evidence>
<feature type="signal peptide" evidence="2">
    <location>
        <begin position="1"/>
        <end position="18"/>
    </location>
</feature>
<dbReference type="Proteomes" id="UP000637628">
    <property type="component" value="Unassembled WGS sequence"/>
</dbReference>
<feature type="region of interest" description="Disordered" evidence="1">
    <location>
        <begin position="22"/>
        <end position="69"/>
    </location>
</feature>
<keyword evidence="5" id="KW-1185">Reference proteome</keyword>
<dbReference type="InterPro" id="IPR007969">
    <property type="entry name" value="DUF732"/>
</dbReference>
<feature type="compositionally biased region" description="Low complexity" evidence="1">
    <location>
        <begin position="22"/>
        <end position="47"/>
    </location>
</feature>
<organism evidence="4 5">
    <name type="scientific">Paractinoplanes durhamensis</name>
    <dbReference type="NCBI Taxonomy" id="113563"/>
    <lineage>
        <taxon>Bacteria</taxon>
        <taxon>Bacillati</taxon>
        <taxon>Actinomycetota</taxon>
        <taxon>Actinomycetes</taxon>
        <taxon>Micromonosporales</taxon>
        <taxon>Micromonosporaceae</taxon>
        <taxon>Paractinoplanes</taxon>
    </lineage>
</organism>
<evidence type="ECO:0000259" key="3">
    <source>
        <dbReference type="Pfam" id="PF05305"/>
    </source>
</evidence>
<dbReference type="Pfam" id="PF05305">
    <property type="entry name" value="DUF732"/>
    <property type="match status" value="1"/>
</dbReference>
<keyword evidence="2" id="KW-0732">Signal</keyword>
<dbReference type="PROSITE" id="PS51257">
    <property type="entry name" value="PROKAR_LIPOPROTEIN"/>
    <property type="match status" value="1"/>
</dbReference>
<accession>A0ABQ3YT71</accession>
<evidence type="ECO:0000256" key="2">
    <source>
        <dbReference type="SAM" id="SignalP"/>
    </source>
</evidence>
<evidence type="ECO:0000256" key="1">
    <source>
        <dbReference type="SAM" id="MobiDB-lite"/>
    </source>
</evidence>